<dbReference type="InterPro" id="IPR051681">
    <property type="entry name" value="Ser/Thr_Kinases-Pseudokinases"/>
</dbReference>
<feature type="region of interest" description="Disordered" evidence="4">
    <location>
        <begin position="92"/>
        <end position="139"/>
    </location>
</feature>
<feature type="domain" description="LEM" evidence="6">
    <location>
        <begin position="1"/>
        <end position="42"/>
    </location>
</feature>
<keyword evidence="2 3" id="KW-0067">ATP-binding</keyword>
<accession>A0A1X7VLM7</accession>
<dbReference type="eggNOG" id="KOG0192">
    <property type="taxonomic scope" value="Eukaryota"/>
</dbReference>
<evidence type="ECO:0000313" key="8">
    <source>
        <dbReference type="Proteomes" id="UP000007879"/>
    </source>
</evidence>
<dbReference type="EnsemblMetazoa" id="Aqu2.1.41286_001">
    <property type="protein sequence ID" value="Aqu2.1.41286_001"/>
    <property type="gene ID" value="Aqu2.1.41286"/>
</dbReference>
<evidence type="ECO:0000256" key="1">
    <source>
        <dbReference type="ARBA" id="ARBA00022741"/>
    </source>
</evidence>
<dbReference type="InParanoid" id="A0A1X7VLM7"/>
<dbReference type="PROSITE" id="PS50954">
    <property type="entry name" value="LEM"/>
    <property type="match status" value="1"/>
</dbReference>
<dbReference type="Proteomes" id="UP000007879">
    <property type="component" value="Unassembled WGS sequence"/>
</dbReference>
<dbReference type="PANTHER" id="PTHR44329">
    <property type="entry name" value="SERINE/THREONINE-PROTEIN KINASE TNNI3K-RELATED"/>
    <property type="match status" value="1"/>
</dbReference>
<dbReference type="SMART" id="SM00220">
    <property type="entry name" value="S_TKc"/>
    <property type="match status" value="1"/>
</dbReference>
<feature type="binding site" evidence="3">
    <location>
        <position position="350"/>
    </location>
    <ligand>
        <name>ATP</name>
        <dbReference type="ChEBI" id="CHEBI:30616"/>
    </ligand>
</feature>
<dbReference type="CDD" id="cd12934">
    <property type="entry name" value="LEM"/>
    <property type="match status" value="1"/>
</dbReference>
<dbReference type="Pfam" id="PF00069">
    <property type="entry name" value="Pkinase"/>
    <property type="match status" value="1"/>
</dbReference>
<gene>
    <name evidence="7" type="primary">105316514</name>
</gene>
<dbReference type="PROSITE" id="PS50011">
    <property type="entry name" value="PROTEIN_KINASE_DOM"/>
    <property type="match status" value="1"/>
</dbReference>
<feature type="compositionally biased region" description="Pro residues" evidence="4">
    <location>
        <begin position="275"/>
        <end position="290"/>
    </location>
</feature>
<dbReference type="PROSITE" id="PS00108">
    <property type="entry name" value="PROTEIN_KINASE_ST"/>
    <property type="match status" value="1"/>
</dbReference>
<protein>
    <recommendedName>
        <fullName evidence="9">Protein kinase domain-containing protein</fullName>
    </recommendedName>
</protein>
<keyword evidence="1 3" id="KW-0547">Nucleotide-binding</keyword>
<dbReference type="InterPro" id="IPR008271">
    <property type="entry name" value="Ser/Thr_kinase_AS"/>
</dbReference>
<feature type="region of interest" description="Disordered" evidence="4">
    <location>
        <begin position="175"/>
        <end position="196"/>
    </location>
</feature>
<dbReference type="InterPro" id="IPR017441">
    <property type="entry name" value="Protein_kinase_ATP_BS"/>
</dbReference>
<name>A0A1X7VLM7_AMPQE</name>
<feature type="region of interest" description="Disordered" evidence="4">
    <location>
        <begin position="35"/>
        <end position="61"/>
    </location>
</feature>
<feature type="compositionally biased region" description="Pro residues" evidence="4">
    <location>
        <begin position="216"/>
        <end position="254"/>
    </location>
</feature>
<keyword evidence="8" id="KW-1185">Reference proteome</keyword>
<dbReference type="InterPro" id="IPR000719">
    <property type="entry name" value="Prot_kinase_dom"/>
</dbReference>
<evidence type="ECO:0000256" key="3">
    <source>
        <dbReference type="PROSITE-ProRule" id="PRU10141"/>
    </source>
</evidence>
<feature type="compositionally biased region" description="Low complexity" evidence="4">
    <location>
        <begin position="291"/>
        <end position="303"/>
    </location>
</feature>
<feature type="compositionally biased region" description="Basic and acidic residues" evidence="4">
    <location>
        <begin position="121"/>
        <end position="135"/>
    </location>
</feature>
<dbReference type="InterPro" id="IPR011009">
    <property type="entry name" value="Kinase-like_dom_sf"/>
</dbReference>
<dbReference type="GO" id="GO:0005524">
    <property type="term" value="F:ATP binding"/>
    <property type="evidence" value="ECO:0007669"/>
    <property type="project" value="UniProtKB-UniRule"/>
</dbReference>
<evidence type="ECO:0000259" key="5">
    <source>
        <dbReference type="PROSITE" id="PS50011"/>
    </source>
</evidence>
<dbReference type="Gene3D" id="1.10.510.10">
    <property type="entry name" value="Transferase(Phosphotransferase) domain 1"/>
    <property type="match status" value="1"/>
</dbReference>
<sequence>MSYLSDKELYELLRSHGESVGPITETTRPLYERKALKLTEKTKAGKSTQARSNSRAKDRYTGTGAVIIPGVANMSPSVSGNRIRDKDHEFLDEIPDNDHTPPRIRLTAHSGCHGNSDLDSNWDHPDRRFSGRSERDTEESSISNVFKIIGENVWKGGENVWRGVEKIVNQVTDVISPTDSQRKRRKNDHDSPGISGIKRLKLFNSEEDDYDFVLPSAPPMPVPSAPPMPEPIPSAPPMPPKIIPSAPPIEPSPFIPSSFPVHNQSSSKKKLAPPIIHPPVRKPSPSPLYPRLPSKSSSHNPSSTHYDWELLPTDVRICQRPDGSQWKLGKGGFGEVFKGLKDGIDEVAVKVIHLVNPSSIDQFKSEIDLISKLRHKHILQFYGACMKPSFFYMVTELMETDLFSALRDRDKRLVYMWSGRYGKDVLMGIASGLNYLHSRRPPVVHRDIKSPNILLADNVAKIADVGIARTKMESDMTAQRGFTIAWAAPEVVYRRRATEKIDIWSLGIVLWEVVTGKPPGPGQLVMPATLRSEVKKLYTECTREDYNQRPSAAEILISLKKIT</sequence>
<dbReference type="AlphaFoldDB" id="A0A1X7VLM7"/>
<dbReference type="KEGG" id="aqu:105316514"/>
<reference evidence="8" key="1">
    <citation type="journal article" date="2010" name="Nature">
        <title>The Amphimedon queenslandica genome and the evolution of animal complexity.</title>
        <authorList>
            <person name="Srivastava M."/>
            <person name="Simakov O."/>
            <person name="Chapman J."/>
            <person name="Fahey B."/>
            <person name="Gauthier M.E."/>
            <person name="Mitros T."/>
            <person name="Richards G.S."/>
            <person name="Conaco C."/>
            <person name="Dacre M."/>
            <person name="Hellsten U."/>
            <person name="Larroux C."/>
            <person name="Putnam N.H."/>
            <person name="Stanke M."/>
            <person name="Adamska M."/>
            <person name="Darling A."/>
            <person name="Degnan S.M."/>
            <person name="Oakley T.H."/>
            <person name="Plachetzki D.C."/>
            <person name="Zhai Y."/>
            <person name="Adamski M."/>
            <person name="Calcino A."/>
            <person name="Cummins S.F."/>
            <person name="Goodstein D.M."/>
            <person name="Harris C."/>
            <person name="Jackson D.J."/>
            <person name="Leys S.P."/>
            <person name="Shu S."/>
            <person name="Woodcroft B.J."/>
            <person name="Vervoort M."/>
            <person name="Kosik K.S."/>
            <person name="Manning G."/>
            <person name="Degnan B.M."/>
            <person name="Rokhsar D.S."/>
        </authorList>
    </citation>
    <scope>NUCLEOTIDE SEQUENCE [LARGE SCALE GENOMIC DNA]</scope>
</reference>
<dbReference type="SUPFAM" id="SSF63451">
    <property type="entry name" value="LEM domain"/>
    <property type="match status" value="1"/>
</dbReference>
<dbReference type="SMART" id="SM00540">
    <property type="entry name" value="LEM"/>
    <property type="match status" value="1"/>
</dbReference>
<dbReference type="Pfam" id="PF03020">
    <property type="entry name" value="LEM"/>
    <property type="match status" value="1"/>
</dbReference>
<dbReference type="PROSITE" id="PS00107">
    <property type="entry name" value="PROTEIN_KINASE_ATP"/>
    <property type="match status" value="1"/>
</dbReference>
<dbReference type="STRING" id="400682.A0A1X7VLM7"/>
<dbReference type="GO" id="GO:0004674">
    <property type="term" value="F:protein serine/threonine kinase activity"/>
    <property type="evidence" value="ECO:0007669"/>
    <property type="project" value="TreeGrafter"/>
</dbReference>
<dbReference type="EnsemblMetazoa" id="XM_011411450.2">
    <property type="protein sequence ID" value="XP_011409752.1"/>
    <property type="gene ID" value="LOC105316514"/>
</dbReference>
<organism evidence="7">
    <name type="scientific">Amphimedon queenslandica</name>
    <name type="common">Sponge</name>
    <dbReference type="NCBI Taxonomy" id="400682"/>
    <lineage>
        <taxon>Eukaryota</taxon>
        <taxon>Metazoa</taxon>
        <taxon>Porifera</taxon>
        <taxon>Demospongiae</taxon>
        <taxon>Heteroscleromorpha</taxon>
        <taxon>Haplosclerida</taxon>
        <taxon>Niphatidae</taxon>
        <taxon>Amphimedon</taxon>
    </lineage>
</organism>
<reference evidence="7" key="2">
    <citation type="submission" date="2017-05" db="UniProtKB">
        <authorList>
            <consortium name="EnsemblMetazoa"/>
        </authorList>
    </citation>
    <scope>IDENTIFICATION</scope>
</reference>
<proteinExistence type="predicted"/>
<evidence type="ECO:0000313" key="7">
    <source>
        <dbReference type="EnsemblMetazoa" id="Aqu2.1.41286_001"/>
    </source>
</evidence>
<feature type="region of interest" description="Disordered" evidence="4">
    <location>
        <begin position="216"/>
        <end position="305"/>
    </location>
</feature>
<evidence type="ECO:0000259" key="6">
    <source>
        <dbReference type="PROSITE" id="PS50954"/>
    </source>
</evidence>
<dbReference type="OrthoDB" id="10261027at2759"/>
<dbReference type="SUPFAM" id="SSF56112">
    <property type="entry name" value="Protein kinase-like (PK-like)"/>
    <property type="match status" value="1"/>
</dbReference>
<dbReference type="InterPro" id="IPR011015">
    <property type="entry name" value="LEM/LEM-like_dom_sf"/>
</dbReference>
<dbReference type="InterPro" id="IPR003887">
    <property type="entry name" value="LEM_dom"/>
</dbReference>
<feature type="compositionally biased region" description="Basic and acidic residues" evidence="4">
    <location>
        <begin position="92"/>
        <end position="101"/>
    </location>
</feature>
<evidence type="ECO:0008006" key="9">
    <source>
        <dbReference type="Google" id="ProtNLM"/>
    </source>
</evidence>
<evidence type="ECO:0000256" key="2">
    <source>
        <dbReference type="ARBA" id="ARBA00022840"/>
    </source>
</evidence>
<evidence type="ECO:0000256" key="4">
    <source>
        <dbReference type="SAM" id="MobiDB-lite"/>
    </source>
</evidence>
<feature type="domain" description="Protein kinase" evidence="5">
    <location>
        <begin position="322"/>
        <end position="563"/>
    </location>
</feature>
<dbReference type="Gene3D" id="1.10.720.40">
    <property type="match status" value="1"/>
</dbReference>